<evidence type="ECO:0000313" key="2">
    <source>
        <dbReference type="Proteomes" id="UP000594262"/>
    </source>
</evidence>
<accession>A0A7M5WW77</accession>
<protein>
    <submittedName>
        <fullName evidence="1">Uncharacterized protein</fullName>
    </submittedName>
</protein>
<proteinExistence type="predicted"/>
<name>A0A7M5WW77_9CNID</name>
<dbReference type="EnsemblMetazoa" id="CLYHEMT013784.1">
    <property type="protein sequence ID" value="CLYHEMP013784.1"/>
    <property type="gene ID" value="CLYHEMG013784"/>
</dbReference>
<organism evidence="1 2">
    <name type="scientific">Clytia hemisphaerica</name>
    <dbReference type="NCBI Taxonomy" id="252671"/>
    <lineage>
        <taxon>Eukaryota</taxon>
        <taxon>Metazoa</taxon>
        <taxon>Cnidaria</taxon>
        <taxon>Hydrozoa</taxon>
        <taxon>Hydroidolina</taxon>
        <taxon>Leptothecata</taxon>
        <taxon>Obeliida</taxon>
        <taxon>Clytiidae</taxon>
        <taxon>Clytia</taxon>
    </lineage>
</organism>
<sequence length="321" mass="37369">MANIEQKLRLLQPKPIDPSKCDPNKSLYWQIIDNNQTALNRQAKQFNLGNTLKFNDPIKAAMFLLQREYGDSSLFKKDVHEAVFIPPTFVSNQYMKKSPVAILEYEVKKDIDRLLDNLKEHSPDYWLTKELQTFLQTQNGDDDCIDKKAFDQWIVNLKIMYLVIEDQKTDKVTLPSTTSDIGVFVQACINDLPSTPPKIALKTFLRESVIKKGFKKLLKQKIEDNPPQDTNLRWLFELELTELGEQIEHWFYDQLLPLKDDTLQDTVVLSSVNFLTDVKKKRNRESDLLIISWQRQLIISVEIPDGTQRQNNVHVTFITSK</sequence>
<keyword evidence="2" id="KW-1185">Reference proteome</keyword>
<dbReference type="Proteomes" id="UP000594262">
    <property type="component" value="Unplaced"/>
</dbReference>
<reference evidence="1" key="1">
    <citation type="submission" date="2021-01" db="UniProtKB">
        <authorList>
            <consortium name="EnsemblMetazoa"/>
        </authorList>
    </citation>
    <scope>IDENTIFICATION</scope>
</reference>
<evidence type="ECO:0000313" key="1">
    <source>
        <dbReference type="EnsemblMetazoa" id="CLYHEMP013784.1"/>
    </source>
</evidence>
<dbReference type="AlphaFoldDB" id="A0A7M5WW77"/>